<name>A0A2P2Q1A4_RHIMU</name>
<proteinExistence type="predicted"/>
<dbReference type="AlphaFoldDB" id="A0A2P2Q1A4"/>
<dbReference type="EMBL" id="GGEC01080292">
    <property type="protein sequence ID" value="MBX60776.1"/>
    <property type="molecule type" value="Transcribed_RNA"/>
</dbReference>
<accession>A0A2P2Q1A4</accession>
<reference evidence="1" key="1">
    <citation type="submission" date="2018-02" db="EMBL/GenBank/DDBJ databases">
        <title>Rhizophora mucronata_Transcriptome.</title>
        <authorList>
            <person name="Meera S.P."/>
            <person name="Sreeshan A."/>
            <person name="Augustine A."/>
        </authorList>
    </citation>
    <scope>NUCLEOTIDE SEQUENCE</scope>
    <source>
        <tissue evidence="1">Leaf</tissue>
    </source>
</reference>
<protein>
    <submittedName>
        <fullName evidence="1">Uncharacterized protein</fullName>
    </submittedName>
</protein>
<sequence>MVSGLRTRLVTLSTITLKVLYHQRLAKKQKKVL</sequence>
<organism evidence="1">
    <name type="scientific">Rhizophora mucronata</name>
    <name type="common">Asiatic mangrove</name>
    <dbReference type="NCBI Taxonomy" id="61149"/>
    <lineage>
        <taxon>Eukaryota</taxon>
        <taxon>Viridiplantae</taxon>
        <taxon>Streptophyta</taxon>
        <taxon>Embryophyta</taxon>
        <taxon>Tracheophyta</taxon>
        <taxon>Spermatophyta</taxon>
        <taxon>Magnoliopsida</taxon>
        <taxon>eudicotyledons</taxon>
        <taxon>Gunneridae</taxon>
        <taxon>Pentapetalae</taxon>
        <taxon>rosids</taxon>
        <taxon>fabids</taxon>
        <taxon>Malpighiales</taxon>
        <taxon>Rhizophoraceae</taxon>
        <taxon>Rhizophora</taxon>
    </lineage>
</organism>
<evidence type="ECO:0000313" key="1">
    <source>
        <dbReference type="EMBL" id="MBX60776.1"/>
    </source>
</evidence>